<dbReference type="Proteomes" id="UP001166191">
    <property type="component" value="Unassembled WGS sequence"/>
</dbReference>
<accession>A0ABS6AEC1</accession>
<sequence>MAACPLCGKPSAAAYRPFCSKRCADIDLAHWLRGDYVIPGTSQDEVAPDPDERD</sequence>
<organism evidence="4 5">
    <name type="scientific">Paracoccus marinaquae</name>
    <dbReference type="NCBI Taxonomy" id="2841926"/>
    <lineage>
        <taxon>Bacteria</taxon>
        <taxon>Pseudomonadati</taxon>
        <taxon>Pseudomonadota</taxon>
        <taxon>Alphaproteobacteria</taxon>
        <taxon>Rhodobacterales</taxon>
        <taxon>Paracoccaceae</taxon>
        <taxon>Paracoccus</taxon>
    </lineage>
</organism>
<dbReference type="Pfam" id="PF03884">
    <property type="entry name" value="YacG"/>
    <property type="match status" value="1"/>
</dbReference>
<comment type="subunit">
    <text evidence="3">Interacts with GyrB.</text>
</comment>
<evidence type="ECO:0000256" key="1">
    <source>
        <dbReference type="ARBA" id="ARBA00022723"/>
    </source>
</evidence>
<comment type="function">
    <text evidence="3">Inhibits all the catalytic activities of DNA gyrase by preventing its interaction with DNA. Acts by binding directly to the C-terminal domain of GyrB, which probably disrupts DNA binding by the gyrase.</text>
</comment>
<feature type="binding site" evidence="3">
    <location>
        <position position="4"/>
    </location>
    <ligand>
        <name>Zn(2+)</name>
        <dbReference type="ChEBI" id="CHEBI:29105"/>
    </ligand>
</feature>
<dbReference type="RefSeq" id="WP_216031641.1">
    <property type="nucleotide sequence ID" value="NZ_JAHKNG010000002.1"/>
</dbReference>
<name>A0ABS6AEC1_9RHOB</name>
<feature type="binding site" evidence="3">
    <location>
        <position position="7"/>
    </location>
    <ligand>
        <name>Zn(2+)</name>
        <dbReference type="ChEBI" id="CHEBI:29105"/>
    </ligand>
</feature>
<dbReference type="PANTHER" id="PTHR36150:SF1">
    <property type="entry name" value="DNA GYRASE INHIBITOR YACG"/>
    <property type="match status" value="1"/>
</dbReference>
<dbReference type="EMBL" id="JAHKNG010000002">
    <property type="protein sequence ID" value="MBU3028950.1"/>
    <property type="molecule type" value="Genomic_DNA"/>
</dbReference>
<feature type="binding site" evidence="3">
    <location>
        <position position="19"/>
    </location>
    <ligand>
        <name>Zn(2+)</name>
        <dbReference type="ChEBI" id="CHEBI:29105"/>
    </ligand>
</feature>
<evidence type="ECO:0000256" key="2">
    <source>
        <dbReference type="ARBA" id="ARBA00022833"/>
    </source>
</evidence>
<keyword evidence="1 3" id="KW-0479">Metal-binding</keyword>
<protein>
    <recommendedName>
        <fullName evidence="3">DNA gyrase inhibitor YacG</fullName>
    </recommendedName>
</protein>
<comment type="similarity">
    <text evidence="3">Belongs to the DNA gyrase inhibitor YacG family.</text>
</comment>
<feature type="binding site" evidence="3">
    <location>
        <position position="23"/>
    </location>
    <ligand>
        <name>Zn(2+)</name>
        <dbReference type="ChEBI" id="CHEBI:29105"/>
    </ligand>
</feature>
<dbReference type="PANTHER" id="PTHR36150">
    <property type="entry name" value="DNA GYRASE INHIBITOR YACG"/>
    <property type="match status" value="1"/>
</dbReference>
<comment type="cofactor">
    <cofactor evidence="3">
        <name>Zn(2+)</name>
        <dbReference type="ChEBI" id="CHEBI:29105"/>
    </cofactor>
    <text evidence="3">Binds 1 zinc ion.</text>
</comment>
<dbReference type="HAMAP" id="MF_00649">
    <property type="entry name" value="DNA_gyrase_inhibitor_YacG"/>
    <property type="match status" value="1"/>
</dbReference>
<evidence type="ECO:0000256" key="3">
    <source>
        <dbReference type="HAMAP-Rule" id="MF_00649"/>
    </source>
</evidence>
<keyword evidence="5" id="KW-1185">Reference proteome</keyword>
<evidence type="ECO:0000313" key="4">
    <source>
        <dbReference type="EMBL" id="MBU3028950.1"/>
    </source>
</evidence>
<evidence type="ECO:0000313" key="5">
    <source>
        <dbReference type="Proteomes" id="UP001166191"/>
    </source>
</evidence>
<dbReference type="InterPro" id="IPR005584">
    <property type="entry name" value="DNA_gyrase_inhibitor_YacG"/>
</dbReference>
<comment type="caution">
    <text evidence="4">The sequence shown here is derived from an EMBL/GenBank/DDBJ whole genome shotgun (WGS) entry which is preliminary data.</text>
</comment>
<keyword evidence="2 3" id="KW-0862">Zinc</keyword>
<reference evidence="4" key="1">
    <citation type="submission" date="2021-06" db="EMBL/GenBank/DDBJ databases">
        <title>Paracoccus bacterium XHP0099 sp. nov., isolated from the surface waters of the Yellow Sea.</title>
        <authorList>
            <person name="Xue H."/>
            <person name="Zhang D."/>
        </authorList>
    </citation>
    <scope>NUCLEOTIDE SEQUENCE</scope>
    <source>
        <strain evidence="4">XHP0099</strain>
    </source>
</reference>
<gene>
    <name evidence="3 4" type="primary">yacG</name>
    <name evidence="4" type="ORF">KNW02_02315</name>
</gene>
<proteinExistence type="inferred from homology"/>